<dbReference type="Gene3D" id="3.30.830.10">
    <property type="entry name" value="Metalloenzyme, LuxS/M16 peptidase-like"/>
    <property type="match status" value="1"/>
</dbReference>
<dbReference type="InParanoid" id="F4W9E8"/>
<reference evidence="3" key="1">
    <citation type="submission" date="2011-02" db="EMBL/GenBank/DDBJ databases">
        <title>The genome of the leaf-cutting ant Acromyrmex echinatior suggests key adaptations to social evolution and fungus farming.</title>
        <authorList>
            <person name="Nygaard S."/>
            <person name="Zhang G."/>
        </authorList>
    </citation>
    <scope>NUCLEOTIDE SEQUENCE</scope>
</reference>
<name>F4W9E8_ACREC</name>
<dbReference type="EMBL" id="GL888019">
    <property type="protein sequence ID" value="EGI69175.1"/>
    <property type="molecule type" value="Genomic_DNA"/>
</dbReference>
<keyword evidence="1" id="KW-0479">Metal-binding</keyword>
<evidence type="ECO:0000313" key="3">
    <source>
        <dbReference type="EMBL" id="EGI69175.1"/>
    </source>
</evidence>
<dbReference type="InterPro" id="IPR050626">
    <property type="entry name" value="Peptidase_M16"/>
</dbReference>
<dbReference type="PANTHER" id="PTHR43690:SF18">
    <property type="entry name" value="INSULIN-DEGRADING ENZYME-RELATED"/>
    <property type="match status" value="1"/>
</dbReference>
<gene>
    <name evidence="3" type="ORF">G5I_02100</name>
</gene>
<dbReference type="GO" id="GO:0046872">
    <property type="term" value="F:metal ion binding"/>
    <property type="evidence" value="ECO:0007669"/>
    <property type="project" value="UniProtKB-KW"/>
</dbReference>
<dbReference type="InterPro" id="IPR007863">
    <property type="entry name" value="Peptidase_M16_C"/>
</dbReference>
<evidence type="ECO:0000259" key="2">
    <source>
        <dbReference type="Pfam" id="PF05193"/>
    </source>
</evidence>
<dbReference type="InterPro" id="IPR011249">
    <property type="entry name" value="Metalloenz_LuxS/M16"/>
</dbReference>
<keyword evidence="4" id="KW-1185">Reference proteome</keyword>
<dbReference type="eggNOG" id="KOG0959">
    <property type="taxonomic scope" value="Eukaryota"/>
</dbReference>
<sequence>MALSILKLNHHSQIDMYNTVQNITLKDFQDFVKSFTEHLYIQCLVQGNMTPSAAINTVQQFIKTINCSPLHPNTMQQFRTIQIPLGISYYKIKNINKLDDTSMTKNYYQAGVYTIEISTLVCLIRVSIKGILN</sequence>
<proteinExistence type="predicted"/>
<dbReference type="AlphaFoldDB" id="F4W9E8"/>
<evidence type="ECO:0000313" key="4">
    <source>
        <dbReference type="Proteomes" id="UP000007755"/>
    </source>
</evidence>
<dbReference type="Pfam" id="PF05193">
    <property type="entry name" value="Peptidase_M16_C"/>
    <property type="match status" value="1"/>
</dbReference>
<dbReference type="STRING" id="103372.F4W9E8"/>
<organism evidence="4">
    <name type="scientific">Acromyrmex echinatior</name>
    <name type="common">Panamanian leafcutter ant</name>
    <name type="synonym">Acromyrmex octospinosus echinatior</name>
    <dbReference type="NCBI Taxonomy" id="103372"/>
    <lineage>
        <taxon>Eukaryota</taxon>
        <taxon>Metazoa</taxon>
        <taxon>Ecdysozoa</taxon>
        <taxon>Arthropoda</taxon>
        <taxon>Hexapoda</taxon>
        <taxon>Insecta</taxon>
        <taxon>Pterygota</taxon>
        <taxon>Neoptera</taxon>
        <taxon>Endopterygota</taxon>
        <taxon>Hymenoptera</taxon>
        <taxon>Apocrita</taxon>
        <taxon>Aculeata</taxon>
        <taxon>Formicoidea</taxon>
        <taxon>Formicidae</taxon>
        <taxon>Myrmicinae</taxon>
        <taxon>Acromyrmex</taxon>
    </lineage>
</organism>
<protein>
    <submittedName>
        <fullName evidence="3">Nardilysin</fullName>
    </submittedName>
</protein>
<evidence type="ECO:0000256" key="1">
    <source>
        <dbReference type="ARBA" id="ARBA00022723"/>
    </source>
</evidence>
<dbReference type="Proteomes" id="UP000007755">
    <property type="component" value="Unassembled WGS sequence"/>
</dbReference>
<accession>F4W9E8</accession>
<dbReference type="OrthoDB" id="952271at2759"/>
<feature type="domain" description="Peptidase M16 C-terminal" evidence="2">
    <location>
        <begin position="22"/>
        <end position="93"/>
    </location>
</feature>
<dbReference type="SUPFAM" id="SSF63411">
    <property type="entry name" value="LuxS/MPP-like metallohydrolase"/>
    <property type="match status" value="1"/>
</dbReference>
<dbReference type="PANTHER" id="PTHR43690">
    <property type="entry name" value="NARDILYSIN"/>
    <property type="match status" value="1"/>
</dbReference>